<feature type="transmembrane region" description="Helical" evidence="1">
    <location>
        <begin position="187"/>
        <end position="207"/>
    </location>
</feature>
<dbReference type="Pfam" id="PF14256">
    <property type="entry name" value="YwiC"/>
    <property type="match status" value="1"/>
</dbReference>
<dbReference type="InterPro" id="IPR025576">
    <property type="entry name" value="YwiC"/>
</dbReference>
<evidence type="ECO:0000313" key="3">
    <source>
        <dbReference type="Proteomes" id="UP000681162"/>
    </source>
</evidence>
<name>A0A920CFC7_9BACL</name>
<feature type="transmembrane region" description="Helical" evidence="1">
    <location>
        <begin position="227"/>
        <end position="246"/>
    </location>
</feature>
<keyword evidence="1" id="KW-0472">Membrane</keyword>
<dbReference type="Proteomes" id="UP000681162">
    <property type="component" value="Unassembled WGS sequence"/>
</dbReference>
<proteinExistence type="predicted"/>
<feature type="transmembrane region" description="Helical" evidence="1">
    <location>
        <begin position="39"/>
        <end position="56"/>
    </location>
</feature>
<feature type="transmembrane region" description="Helical" evidence="1">
    <location>
        <begin position="16"/>
        <end position="33"/>
    </location>
</feature>
<dbReference type="AlphaFoldDB" id="A0A920CFC7"/>
<accession>A0A920CFC7</accession>
<feature type="transmembrane region" description="Helical" evidence="1">
    <location>
        <begin position="93"/>
        <end position="111"/>
    </location>
</feature>
<feature type="transmembrane region" description="Helical" evidence="1">
    <location>
        <begin position="148"/>
        <end position="166"/>
    </location>
</feature>
<organism evidence="2 3">
    <name type="scientific">Paenibacillus antibioticophila</name>
    <dbReference type="NCBI Taxonomy" id="1274374"/>
    <lineage>
        <taxon>Bacteria</taxon>
        <taxon>Bacillati</taxon>
        <taxon>Bacillota</taxon>
        <taxon>Bacilli</taxon>
        <taxon>Bacillales</taxon>
        <taxon>Paenibacillaceae</taxon>
        <taxon>Paenibacillus</taxon>
    </lineage>
</organism>
<keyword evidence="1" id="KW-1133">Transmembrane helix</keyword>
<gene>
    <name evidence="2" type="ORF">J41TS12_23410</name>
</gene>
<keyword evidence="1" id="KW-0812">Transmembrane</keyword>
<dbReference type="RefSeq" id="WP_212939741.1">
    <property type="nucleotide sequence ID" value="NZ_BORR01000007.1"/>
</dbReference>
<feature type="transmembrane region" description="Helical" evidence="1">
    <location>
        <begin position="68"/>
        <end position="87"/>
    </location>
</feature>
<feature type="transmembrane region" description="Helical" evidence="1">
    <location>
        <begin position="123"/>
        <end position="142"/>
    </location>
</feature>
<dbReference type="EMBL" id="BORR01000007">
    <property type="protein sequence ID" value="GIO37480.1"/>
    <property type="molecule type" value="Genomic_DNA"/>
</dbReference>
<evidence type="ECO:0000313" key="2">
    <source>
        <dbReference type="EMBL" id="GIO37480.1"/>
    </source>
</evidence>
<protein>
    <submittedName>
        <fullName evidence="2">Membrane protein</fullName>
    </submittedName>
</protein>
<reference evidence="2 3" key="1">
    <citation type="submission" date="2021-03" db="EMBL/GenBank/DDBJ databases">
        <title>Antimicrobial resistance genes in bacteria isolated from Japanese honey, and their potential for conferring macrolide and lincosamide resistance in the American foulbrood pathogen Paenibacillus larvae.</title>
        <authorList>
            <person name="Okamoto M."/>
            <person name="Kumagai M."/>
            <person name="Kanamori H."/>
            <person name="Takamatsu D."/>
        </authorList>
    </citation>
    <scope>NUCLEOTIDE SEQUENCE [LARGE SCALE GENOMIC DNA]</scope>
    <source>
        <strain evidence="2 3">J41TS12</strain>
    </source>
</reference>
<comment type="caution">
    <text evidence="2">The sequence shown here is derived from an EMBL/GenBank/DDBJ whole genome shotgun (WGS) entry which is preliminary data.</text>
</comment>
<evidence type="ECO:0000256" key="1">
    <source>
        <dbReference type="SAM" id="Phobius"/>
    </source>
</evidence>
<sequence>MNKKKKNSIVIPHEHGGWAMISVPFLFGVMAGTAHWSHILLFIAWLCLYLASYPFLQALKRRNQRQHLLKWSGIYGLVALAALVYPLLRTPELFYFGIPFLLLLIVNIWHVKQKDERAIVNDLCAIIIFSLGGAASFLYGGGAFGQEMLAIIVLNLAYFMGTAFFVKTIFRERGNRRWESTARIYHVLILFVPWLLGMPWMTIPYVFPLIRTFLFAGKAMKPMKAGILEIVGSVQFLVISWIIYNFI</sequence>
<keyword evidence="3" id="KW-1185">Reference proteome</keyword>